<dbReference type="InterPro" id="IPR036249">
    <property type="entry name" value="Thioredoxin-like_sf"/>
</dbReference>
<dbReference type="GO" id="GO:0016491">
    <property type="term" value="F:oxidoreductase activity"/>
    <property type="evidence" value="ECO:0007669"/>
    <property type="project" value="InterPro"/>
</dbReference>
<dbReference type="EMBL" id="VSSQ01000349">
    <property type="protein sequence ID" value="MPL92141.1"/>
    <property type="molecule type" value="Genomic_DNA"/>
</dbReference>
<evidence type="ECO:0000259" key="1">
    <source>
        <dbReference type="Pfam" id="PF01323"/>
    </source>
</evidence>
<dbReference type="AlphaFoldDB" id="A0A644VLD8"/>
<evidence type="ECO:0000313" key="3">
    <source>
        <dbReference type="EMBL" id="MPL92141.1"/>
    </source>
</evidence>
<dbReference type="Pfam" id="PF18312">
    <property type="entry name" value="ScsC_N"/>
    <property type="match status" value="1"/>
</dbReference>
<organism evidence="3">
    <name type="scientific">bioreactor metagenome</name>
    <dbReference type="NCBI Taxonomy" id="1076179"/>
    <lineage>
        <taxon>unclassified sequences</taxon>
        <taxon>metagenomes</taxon>
        <taxon>ecological metagenomes</taxon>
    </lineage>
</organism>
<reference evidence="3" key="1">
    <citation type="submission" date="2019-08" db="EMBL/GenBank/DDBJ databases">
        <authorList>
            <person name="Kucharzyk K."/>
            <person name="Murdoch R.W."/>
            <person name="Higgins S."/>
            <person name="Loffler F."/>
        </authorList>
    </citation>
    <scope>NUCLEOTIDE SEQUENCE</scope>
</reference>
<feature type="domain" description="DSBA-like thioredoxin" evidence="1">
    <location>
        <begin position="116"/>
        <end position="257"/>
    </location>
</feature>
<dbReference type="SUPFAM" id="SSF52833">
    <property type="entry name" value="Thioredoxin-like"/>
    <property type="match status" value="1"/>
</dbReference>
<sequence length="266" mass="28076">MRSFPWAGGGVLAVASLLSFAPLPSYAEVGSETPTAATDVIQDGYSPELGAQVRAYLLANPGVILEVFKLLERQEAENKAGRSRDLLARHHADLFDGAGASIADGVMGNPDGVVKVVEFFDYQCGYCKASAAELKTAMDGRTDVAVILKEFPILGPASETASRLALAIKAEHGEAAYVGFHNALLAHRGNLNDETMTLLVEAAGYDYAALTARGRASDITDKLAANRKLAADLGISGSPAFVFRDELVGGMMNADRLSVAFNRLAL</sequence>
<dbReference type="Gene3D" id="3.40.30.10">
    <property type="entry name" value="Glutaredoxin"/>
    <property type="match status" value="1"/>
</dbReference>
<protein>
    <submittedName>
        <fullName evidence="3">Uncharacterized protein</fullName>
    </submittedName>
</protein>
<proteinExistence type="predicted"/>
<dbReference type="InterPro" id="IPR041205">
    <property type="entry name" value="ScsC_N"/>
</dbReference>
<dbReference type="Pfam" id="PF01323">
    <property type="entry name" value="DSBA"/>
    <property type="match status" value="1"/>
</dbReference>
<name>A0A644VLD8_9ZZZZ</name>
<evidence type="ECO:0000259" key="2">
    <source>
        <dbReference type="Pfam" id="PF18312"/>
    </source>
</evidence>
<accession>A0A644VLD8</accession>
<dbReference type="InterPro" id="IPR001853">
    <property type="entry name" value="DSBA-like_thioredoxin_dom"/>
</dbReference>
<feature type="domain" description="Copper resistance protein ScsC N-terminal" evidence="2">
    <location>
        <begin position="48"/>
        <end position="77"/>
    </location>
</feature>
<comment type="caution">
    <text evidence="3">The sequence shown here is derived from an EMBL/GenBank/DDBJ whole genome shotgun (WGS) entry which is preliminary data.</text>
</comment>
<gene>
    <name evidence="3" type="ORF">SDC9_38238</name>
</gene>
<dbReference type="CDD" id="cd03023">
    <property type="entry name" value="DsbA_Com1_like"/>
    <property type="match status" value="1"/>
</dbReference>